<dbReference type="EMBL" id="KV453928">
    <property type="protein sequence ID" value="ODV74547.1"/>
    <property type="molecule type" value="Genomic_DNA"/>
</dbReference>
<evidence type="ECO:0000259" key="9">
    <source>
        <dbReference type="Pfam" id="PF24807"/>
    </source>
</evidence>
<evidence type="ECO:0000256" key="5">
    <source>
        <dbReference type="ARBA" id="ARBA00022776"/>
    </source>
</evidence>
<keyword evidence="13" id="KW-1185">Reference proteome</keyword>
<evidence type="ECO:0000313" key="10">
    <source>
        <dbReference type="EMBL" id="CEP22978.1"/>
    </source>
</evidence>
<dbReference type="GO" id="GO:0010997">
    <property type="term" value="F:anaphase-promoting complex binding"/>
    <property type="evidence" value="ECO:0007669"/>
    <property type="project" value="InterPro"/>
</dbReference>
<dbReference type="SUPFAM" id="SSF50978">
    <property type="entry name" value="WD40 repeat-like"/>
    <property type="match status" value="1"/>
</dbReference>
<organism evidence="10 12">
    <name type="scientific">Cyberlindnera jadinii (strain ATCC 18201 / CBS 1600 / BCRC 20928 / JCM 3617 / NBRC 0987 / NRRL Y-1542)</name>
    <name type="common">Torula yeast</name>
    <name type="synonym">Candida utilis</name>
    <dbReference type="NCBI Taxonomy" id="983966"/>
    <lineage>
        <taxon>Eukaryota</taxon>
        <taxon>Fungi</taxon>
        <taxon>Dikarya</taxon>
        <taxon>Ascomycota</taxon>
        <taxon>Saccharomycotina</taxon>
        <taxon>Saccharomycetes</taxon>
        <taxon>Phaffomycetales</taxon>
        <taxon>Phaffomycetaceae</taxon>
        <taxon>Cyberlindnera</taxon>
    </lineage>
</organism>
<dbReference type="PROSITE" id="PS00678">
    <property type="entry name" value="WD_REPEATS_1"/>
    <property type="match status" value="2"/>
</dbReference>
<gene>
    <name evidence="10" type="ORF">BN1211_3458</name>
    <name evidence="11" type="ORF">CYBJADRAFT_167194</name>
</gene>
<accession>A0A1E4S4T3</accession>
<evidence type="ECO:0000256" key="2">
    <source>
        <dbReference type="ARBA" id="ARBA00022574"/>
    </source>
</evidence>
<keyword evidence="2 7" id="KW-0853">WD repeat</keyword>
<feature type="repeat" description="WD" evidence="7">
    <location>
        <begin position="308"/>
        <end position="349"/>
    </location>
</feature>
<protein>
    <submittedName>
        <fullName evidence="11">WD40 repeat-like protein</fullName>
    </submittedName>
</protein>
<keyword evidence="6" id="KW-0131">Cell cycle</keyword>
<evidence type="ECO:0000256" key="7">
    <source>
        <dbReference type="PROSITE-ProRule" id="PRU00221"/>
    </source>
</evidence>
<dbReference type="InterPro" id="IPR036322">
    <property type="entry name" value="WD40_repeat_dom_sf"/>
</dbReference>
<keyword evidence="4" id="KW-0677">Repeat</keyword>
<dbReference type="EMBL" id="CDQK01000004">
    <property type="protein sequence ID" value="CEP22978.1"/>
    <property type="molecule type" value="Genomic_DNA"/>
</dbReference>
<dbReference type="InterPro" id="IPR033010">
    <property type="entry name" value="Cdc20/Fizzy"/>
</dbReference>
<dbReference type="GO" id="GO:0005680">
    <property type="term" value="C:anaphase-promoting complex"/>
    <property type="evidence" value="ECO:0007669"/>
    <property type="project" value="TreeGrafter"/>
</dbReference>
<evidence type="ECO:0000256" key="6">
    <source>
        <dbReference type="ARBA" id="ARBA00023306"/>
    </source>
</evidence>
<sequence>MTSTITDSPKSTVRRTTLRFPGSPSKSMKRQGSTLSLASPTKLNVVKPDWDHEKIYQTLKRQGSSSASLQTTTDRFIPSRYTTSNSRVSTEQHLPPSNASPSEHIKAQSQIIYKRSVADACGIEVGQRILQYQPPPPVSKSLVQMNQSSNFSTASAGKGSMGLTIEPLRSRKISSNPERVLDAPGLVDDFYLNLLSWSCENQLAIALESSCYVWNANTGSVQVLSDCDHLISSVRWSEDGSYLSIGKEDGTLEIWDVESSTRLRTMKTHTGVRIGSQAWSSHLVSAGSKSGEIIINDVRVKNHITNTLHAHMGEVCGLEYRADGQQFASGSNDNTVCIWDSRSSVAQFTKTAHTAAVKALAWNPEINSLLATGGGSSDRHIHFWNTTTGARVNSIDTGSQISSLFWGSSNSFGREIVSTGGYPNNSISVYSFDHRIKVAEIENAHDSRIISAQLSPDGSTIATVGGDENLKFYKVFNQNKKREQSSAIAQGKQMSKIMTIR</sequence>
<dbReference type="InterPro" id="IPR001680">
    <property type="entry name" value="WD40_rpt"/>
</dbReference>
<evidence type="ECO:0000256" key="1">
    <source>
        <dbReference type="ARBA" id="ARBA00006445"/>
    </source>
</evidence>
<feature type="compositionally biased region" description="Polar residues" evidence="8">
    <location>
        <begin position="24"/>
        <end position="40"/>
    </location>
</feature>
<dbReference type="OrthoDB" id="10263272at2759"/>
<dbReference type="PROSITE" id="PS50294">
    <property type="entry name" value="WD_REPEATS_REGION"/>
    <property type="match status" value="2"/>
</dbReference>
<evidence type="ECO:0000256" key="3">
    <source>
        <dbReference type="ARBA" id="ARBA00022618"/>
    </source>
</evidence>
<evidence type="ECO:0000256" key="4">
    <source>
        <dbReference type="ARBA" id="ARBA00022737"/>
    </source>
</evidence>
<proteinExistence type="inferred from homology"/>
<dbReference type="GO" id="GO:1905786">
    <property type="term" value="P:positive regulation of anaphase-promoting complex-dependent catabolic process"/>
    <property type="evidence" value="ECO:0007669"/>
    <property type="project" value="TreeGrafter"/>
</dbReference>
<feature type="region of interest" description="Disordered" evidence="8">
    <location>
        <begin position="1"/>
        <end position="40"/>
    </location>
</feature>
<accession>A0A0H5C4R0</accession>
<feature type="repeat" description="WD" evidence="7">
    <location>
        <begin position="442"/>
        <end position="483"/>
    </location>
</feature>
<dbReference type="Pfam" id="PF24807">
    <property type="entry name" value="WD40_CDC20-Fz"/>
    <property type="match status" value="1"/>
</dbReference>
<dbReference type="AlphaFoldDB" id="A0A0H5C4R0"/>
<comment type="similarity">
    <text evidence="1">Belongs to the WD repeat CDC20/Fizzy family.</text>
</comment>
<feature type="compositionally biased region" description="Polar residues" evidence="8">
    <location>
        <begin position="1"/>
        <end position="11"/>
    </location>
</feature>
<dbReference type="Proteomes" id="UP000038830">
    <property type="component" value="Unassembled WGS sequence"/>
</dbReference>
<reference evidence="11 13" key="3">
    <citation type="journal article" date="2016" name="Proc. Natl. Acad. Sci. U.S.A.">
        <title>Comparative genomics of biotechnologically important yeasts.</title>
        <authorList>
            <person name="Riley R."/>
            <person name="Haridas S."/>
            <person name="Wolfe K.H."/>
            <person name="Lopes M.R."/>
            <person name="Hittinger C.T."/>
            <person name="Goeker M."/>
            <person name="Salamov A.A."/>
            <person name="Wisecaver J.H."/>
            <person name="Long T.M."/>
            <person name="Calvey C.H."/>
            <person name="Aerts A.L."/>
            <person name="Barry K.W."/>
            <person name="Choi C."/>
            <person name="Clum A."/>
            <person name="Coughlan A.Y."/>
            <person name="Deshpande S."/>
            <person name="Douglass A.P."/>
            <person name="Hanson S.J."/>
            <person name="Klenk H.-P."/>
            <person name="LaButti K.M."/>
            <person name="Lapidus A."/>
            <person name="Lindquist E.A."/>
            <person name="Lipzen A.M."/>
            <person name="Meier-Kolthoff J.P."/>
            <person name="Ohm R.A."/>
            <person name="Otillar R.P."/>
            <person name="Pangilinan J.L."/>
            <person name="Peng Y."/>
            <person name="Rokas A."/>
            <person name="Rosa C.A."/>
            <person name="Scheuner C."/>
            <person name="Sibirny A.A."/>
            <person name="Slot J.C."/>
            <person name="Stielow J.B."/>
            <person name="Sun H."/>
            <person name="Kurtzman C.P."/>
            <person name="Blackwell M."/>
            <person name="Grigoriev I.V."/>
            <person name="Jeffries T.W."/>
        </authorList>
    </citation>
    <scope>NUCLEOTIDE SEQUENCE [LARGE SCALE GENOMIC DNA]</scope>
    <source>
        <strain evidence="13">ATCC 18201 / CBS 1600 / BCRC 20928 / JCM 3617 / NBRC 0987 / NRRL Y-1542</strain>
        <strain evidence="11">NRRL Y-1542</strain>
    </source>
</reference>
<dbReference type="InterPro" id="IPR056150">
    <property type="entry name" value="WD40_CDC20-Fz"/>
</dbReference>
<feature type="repeat" description="WD" evidence="7">
    <location>
        <begin position="350"/>
        <end position="394"/>
    </location>
</feature>
<reference evidence="10" key="1">
    <citation type="submission" date="2014-12" db="EMBL/GenBank/DDBJ databases">
        <authorList>
            <person name="Jaenicke S."/>
        </authorList>
    </citation>
    <scope>NUCLEOTIDE SEQUENCE [LARGE SCALE GENOMIC DNA]</scope>
    <source>
        <strain evidence="10">CBS1600</strain>
    </source>
</reference>
<dbReference type="SMART" id="SM00320">
    <property type="entry name" value="WD40"/>
    <property type="match status" value="5"/>
</dbReference>
<dbReference type="PANTHER" id="PTHR19918:SF8">
    <property type="entry name" value="FI02843P"/>
    <property type="match status" value="1"/>
</dbReference>
<evidence type="ECO:0000313" key="13">
    <source>
        <dbReference type="Proteomes" id="UP000094389"/>
    </source>
</evidence>
<evidence type="ECO:0000256" key="8">
    <source>
        <dbReference type="SAM" id="MobiDB-lite"/>
    </source>
</evidence>
<dbReference type="InterPro" id="IPR015943">
    <property type="entry name" value="WD40/YVTN_repeat-like_dom_sf"/>
</dbReference>
<dbReference type="PROSITE" id="PS50082">
    <property type="entry name" value="WD_REPEATS_2"/>
    <property type="match status" value="4"/>
</dbReference>
<dbReference type="GO" id="GO:0031145">
    <property type="term" value="P:anaphase-promoting complex-dependent catabolic process"/>
    <property type="evidence" value="ECO:0007669"/>
    <property type="project" value="TreeGrafter"/>
</dbReference>
<keyword evidence="5" id="KW-0498">Mitosis</keyword>
<dbReference type="PANTHER" id="PTHR19918">
    <property type="entry name" value="CELL DIVISION CYCLE 20 CDC20 FIZZY -RELATED"/>
    <property type="match status" value="1"/>
</dbReference>
<reference evidence="12" key="2">
    <citation type="journal article" date="2015" name="J. Biotechnol.">
        <title>The structure of the Cyberlindnera jadinii genome and its relation to Candida utilis analyzed by the occurrence of single nucleotide polymorphisms.</title>
        <authorList>
            <person name="Rupp O."/>
            <person name="Brinkrolf K."/>
            <person name="Buerth C."/>
            <person name="Kunigo M."/>
            <person name="Schneider J."/>
            <person name="Jaenicke S."/>
            <person name="Goesmann A."/>
            <person name="Puehler A."/>
            <person name="Jaeger K.-E."/>
            <person name="Ernst J.F."/>
        </authorList>
    </citation>
    <scope>NUCLEOTIDE SEQUENCE [LARGE SCALE GENOMIC DNA]</scope>
    <source>
        <strain evidence="12">ATCC 18201 / CBS 1600 / BCRC 20928 / JCM 3617 / NBRC 0987 / NRRL Y-1542</strain>
    </source>
</reference>
<evidence type="ECO:0000313" key="12">
    <source>
        <dbReference type="Proteomes" id="UP000038830"/>
    </source>
</evidence>
<evidence type="ECO:0000313" key="11">
    <source>
        <dbReference type="EMBL" id="ODV74547.1"/>
    </source>
</evidence>
<keyword evidence="3" id="KW-0132">Cell division</keyword>
<dbReference type="GO" id="GO:0051301">
    <property type="term" value="P:cell division"/>
    <property type="evidence" value="ECO:0007669"/>
    <property type="project" value="UniProtKB-KW"/>
</dbReference>
<dbReference type="Proteomes" id="UP000094389">
    <property type="component" value="Unassembled WGS sequence"/>
</dbReference>
<dbReference type="Gene3D" id="2.130.10.10">
    <property type="entry name" value="YVTN repeat-like/Quinoprotein amine dehydrogenase"/>
    <property type="match status" value="1"/>
</dbReference>
<dbReference type="OMA" id="TWSDDDC"/>
<feature type="repeat" description="WD" evidence="7">
    <location>
        <begin position="224"/>
        <end position="265"/>
    </location>
</feature>
<dbReference type="GO" id="GO:1990757">
    <property type="term" value="F:ubiquitin ligase activator activity"/>
    <property type="evidence" value="ECO:0007669"/>
    <property type="project" value="TreeGrafter"/>
</dbReference>
<name>A0A0H5C4R0_CYBJN</name>
<dbReference type="STRING" id="983966.A0A0H5C4R0"/>
<feature type="domain" description="CDC20/Fizzy WD40" evidence="9">
    <location>
        <begin position="181"/>
        <end position="473"/>
    </location>
</feature>
<dbReference type="InterPro" id="IPR019775">
    <property type="entry name" value="WD40_repeat_CS"/>
</dbReference>
<feature type="region of interest" description="Disordered" evidence="8">
    <location>
        <begin position="78"/>
        <end position="106"/>
    </location>
</feature>